<dbReference type="EMBL" id="DXFT01000138">
    <property type="protein sequence ID" value="HIX03868.1"/>
    <property type="molecule type" value="Genomic_DNA"/>
</dbReference>
<dbReference type="AlphaFoldDB" id="A0A9D1V0H5"/>
<accession>A0A9D1V0H5</accession>
<evidence type="ECO:0000313" key="2">
    <source>
        <dbReference type="Proteomes" id="UP000824202"/>
    </source>
</evidence>
<organism evidence="1 2">
    <name type="scientific">Candidatus Odoribacter faecigallinarum</name>
    <dbReference type="NCBI Taxonomy" id="2838706"/>
    <lineage>
        <taxon>Bacteria</taxon>
        <taxon>Pseudomonadati</taxon>
        <taxon>Bacteroidota</taxon>
        <taxon>Bacteroidia</taxon>
        <taxon>Bacteroidales</taxon>
        <taxon>Odoribacteraceae</taxon>
        <taxon>Odoribacter</taxon>
    </lineage>
</organism>
<name>A0A9D1V0H5_9BACT</name>
<dbReference type="Proteomes" id="UP000824202">
    <property type="component" value="Unassembled WGS sequence"/>
</dbReference>
<protein>
    <submittedName>
        <fullName evidence="1">Uncharacterized protein</fullName>
    </submittedName>
</protein>
<comment type="caution">
    <text evidence="1">The sequence shown here is derived from an EMBL/GenBank/DDBJ whole genome shotgun (WGS) entry which is preliminary data.</text>
</comment>
<reference evidence="1" key="2">
    <citation type="submission" date="2021-04" db="EMBL/GenBank/DDBJ databases">
        <authorList>
            <person name="Gilroy R."/>
        </authorList>
    </citation>
    <scope>NUCLEOTIDE SEQUENCE</scope>
    <source>
        <strain evidence="1">23274</strain>
    </source>
</reference>
<sequence>MKKEVFIGLCFVLCLVACRDKRQTEAPKAANGEYVYLVADSLLTEEERALKMAYIHRVPDYLLTEEQEKLKRKRLQVLQDEVLSKYLKMDEEGRLEFSMSREDFLKTGFPEPVYWSIRERVERQHRLLADSLPALRQKVKVAKELLAAGDRSGAMEDTARLAQYSNRDKVIPAWVREEVSEEEYGIIEQLNERYGLWFSRWEEPMASLVERVPAAKNRATLDFLLHLQEAEDALVIPSVEEMGKEEGVVHYRLTAVVWRAVYGQAEVHLDVEVDYGYDEQTRQFVELDACKLKPVFDAEDLVLTWHDRVSMGDLREDGTGYKALICGYVRAEVDLGERLHLDVRVKDFYDRFHIPLQLK</sequence>
<evidence type="ECO:0000313" key="1">
    <source>
        <dbReference type="EMBL" id="HIX03868.1"/>
    </source>
</evidence>
<proteinExistence type="predicted"/>
<reference evidence="1" key="1">
    <citation type="journal article" date="2021" name="PeerJ">
        <title>Extensive microbial diversity within the chicken gut microbiome revealed by metagenomics and culture.</title>
        <authorList>
            <person name="Gilroy R."/>
            <person name="Ravi A."/>
            <person name="Getino M."/>
            <person name="Pursley I."/>
            <person name="Horton D.L."/>
            <person name="Alikhan N.F."/>
            <person name="Baker D."/>
            <person name="Gharbi K."/>
            <person name="Hall N."/>
            <person name="Watson M."/>
            <person name="Adriaenssens E.M."/>
            <person name="Foster-Nyarko E."/>
            <person name="Jarju S."/>
            <person name="Secka A."/>
            <person name="Antonio M."/>
            <person name="Oren A."/>
            <person name="Chaudhuri R.R."/>
            <person name="La Ragione R."/>
            <person name="Hildebrand F."/>
            <person name="Pallen M.J."/>
        </authorList>
    </citation>
    <scope>NUCLEOTIDE SEQUENCE</scope>
    <source>
        <strain evidence="1">23274</strain>
    </source>
</reference>
<gene>
    <name evidence="1" type="ORF">H9863_07120</name>
</gene>